<dbReference type="Gene3D" id="2.40.240.10">
    <property type="entry name" value="Ribosomal Protein L25, Chain P"/>
    <property type="match status" value="1"/>
</dbReference>
<dbReference type="RefSeq" id="WP_080811812.1">
    <property type="nucleotide sequence ID" value="NZ_CP021983.2"/>
</dbReference>
<name>A0A1Z3HUI7_9CYAN</name>
<dbReference type="Gene3D" id="2.170.120.20">
    <property type="entry name" value="Ribosomal protein L25, beta domain"/>
    <property type="match status" value="1"/>
</dbReference>
<evidence type="ECO:0000256" key="3">
    <source>
        <dbReference type="ARBA" id="ARBA00022980"/>
    </source>
</evidence>
<evidence type="ECO:0000313" key="8">
    <source>
        <dbReference type="EMBL" id="ASC73953.1"/>
    </source>
</evidence>
<keyword evidence="1 5" id="KW-0699">rRNA-binding</keyword>
<dbReference type="EMBL" id="CP021983">
    <property type="protein sequence ID" value="ASC73953.1"/>
    <property type="molecule type" value="Genomic_DNA"/>
</dbReference>
<keyword evidence="3 5" id="KW-0689">Ribosomal protein</keyword>
<dbReference type="Proteomes" id="UP000191901">
    <property type="component" value="Chromosome"/>
</dbReference>
<dbReference type="GO" id="GO:0022625">
    <property type="term" value="C:cytosolic large ribosomal subunit"/>
    <property type="evidence" value="ECO:0007669"/>
    <property type="project" value="TreeGrafter"/>
</dbReference>
<dbReference type="Pfam" id="PF14693">
    <property type="entry name" value="Ribosomal_TL5_C"/>
    <property type="match status" value="1"/>
</dbReference>
<feature type="domain" description="Large ribosomal subunit protein bL25 beta" evidence="7">
    <location>
        <begin position="101"/>
        <end position="185"/>
    </location>
</feature>
<dbReference type="HAMAP" id="MF_01334">
    <property type="entry name" value="Ribosomal_bL25_CTC"/>
    <property type="match status" value="1"/>
</dbReference>
<dbReference type="GO" id="GO:0003735">
    <property type="term" value="F:structural constituent of ribosome"/>
    <property type="evidence" value="ECO:0007669"/>
    <property type="project" value="InterPro"/>
</dbReference>
<evidence type="ECO:0000259" key="7">
    <source>
        <dbReference type="Pfam" id="PF14693"/>
    </source>
</evidence>
<dbReference type="InterPro" id="IPR020930">
    <property type="entry name" value="Ribosomal_uL5_bac-type"/>
</dbReference>
<dbReference type="OrthoDB" id="9786489at2"/>
<dbReference type="PANTHER" id="PTHR33284">
    <property type="entry name" value="RIBOSOMAL PROTEIN L25/GLN-TRNA SYNTHETASE, ANTI-CODON-BINDING DOMAIN-CONTAINING PROTEIN"/>
    <property type="match status" value="1"/>
</dbReference>
<accession>A0A1Z3HUI7</accession>
<dbReference type="Pfam" id="PF01386">
    <property type="entry name" value="Ribosomal_L25p"/>
    <property type="match status" value="1"/>
</dbReference>
<dbReference type="InterPro" id="IPR011035">
    <property type="entry name" value="Ribosomal_bL25/Gln-tRNA_synth"/>
</dbReference>
<keyword evidence="2 5" id="KW-0694">RNA-binding</keyword>
<dbReference type="AlphaFoldDB" id="A0A1Z3HUI7"/>
<evidence type="ECO:0000256" key="4">
    <source>
        <dbReference type="ARBA" id="ARBA00023274"/>
    </source>
</evidence>
<dbReference type="SUPFAM" id="SSF50715">
    <property type="entry name" value="Ribosomal protein L25-like"/>
    <property type="match status" value="1"/>
</dbReference>
<dbReference type="InterPro" id="IPR001021">
    <property type="entry name" value="Ribosomal_bL25_long"/>
</dbReference>
<gene>
    <name evidence="5 8" type="primary">rplY</name>
    <name evidence="5" type="synonym">ctc</name>
    <name evidence="8" type="ORF">XM38_049270</name>
</gene>
<dbReference type="STRING" id="1641165.XM38_19190"/>
<dbReference type="InterPro" id="IPR020057">
    <property type="entry name" value="Ribosomal_bL25_b-dom"/>
</dbReference>
<dbReference type="GO" id="GO:0008097">
    <property type="term" value="F:5S rRNA binding"/>
    <property type="evidence" value="ECO:0007669"/>
    <property type="project" value="InterPro"/>
</dbReference>
<dbReference type="NCBIfam" id="TIGR00731">
    <property type="entry name" value="bL25_bact_ctc"/>
    <property type="match status" value="1"/>
</dbReference>
<dbReference type="PANTHER" id="PTHR33284:SF1">
    <property type="entry name" value="RIBOSOMAL PROTEIN L25_GLN-TRNA SYNTHETASE, ANTI-CODON-BINDING DOMAIN-CONTAINING PROTEIN"/>
    <property type="match status" value="1"/>
</dbReference>
<evidence type="ECO:0000259" key="6">
    <source>
        <dbReference type="Pfam" id="PF01386"/>
    </source>
</evidence>
<proteinExistence type="inferred from homology"/>
<dbReference type="InterPro" id="IPR020056">
    <property type="entry name" value="Rbsml_bL25/Gln-tRNA_synth_N"/>
</dbReference>
<evidence type="ECO:0000256" key="2">
    <source>
        <dbReference type="ARBA" id="ARBA00022884"/>
    </source>
</evidence>
<evidence type="ECO:0000256" key="5">
    <source>
        <dbReference type="HAMAP-Rule" id="MF_01334"/>
    </source>
</evidence>
<reference evidence="8 9" key="1">
    <citation type="journal article" date="2016" name="Biochim. Biophys. Acta">
        <title>Characterization of red-shifted phycobilisomes isolated from the chlorophyll f-containing cyanobacterium Halomicronema hongdechloris.</title>
        <authorList>
            <person name="Li Y."/>
            <person name="Lin Y."/>
            <person name="Garvey C.J."/>
            <person name="Birch D."/>
            <person name="Corkery R.W."/>
            <person name="Loughlin P.C."/>
            <person name="Scheer H."/>
            <person name="Willows R.D."/>
            <person name="Chen M."/>
        </authorList>
    </citation>
    <scope>NUCLEOTIDE SEQUENCE [LARGE SCALE GENOMIC DNA]</scope>
    <source>
        <strain evidence="8 9">C2206</strain>
    </source>
</reference>
<organism evidence="8 9">
    <name type="scientific">Halomicronema hongdechloris C2206</name>
    <dbReference type="NCBI Taxonomy" id="1641165"/>
    <lineage>
        <taxon>Bacteria</taxon>
        <taxon>Bacillati</taxon>
        <taxon>Cyanobacteriota</taxon>
        <taxon>Cyanophyceae</taxon>
        <taxon>Nodosilineales</taxon>
        <taxon>Nodosilineaceae</taxon>
        <taxon>Halomicronema</taxon>
    </lineage>
</organism>
<comment type="subunit">
    <text evidence="5">Part of the 50S ribosomal subunit; part of the 5S rRNA/L5/L18/L25 subcomplex. Contacts the 5S rRNA. Binds to the 5S rRNA independently of L5 and L18.</text>
</comment>
<protein>
    <recommendedName>
        <fullName evidence="5">Large ribosomal subunit protein bL25</fullName>
    </recommendedName>
    <alternativeName>
        <fullName evidence="5">General stress protein CTC</fullName>
    </alternativeName>
</protein>
<keyword evidence="4 5" id="KW-0687">Ribonucleoprotein</keyword>
<dbReference type="GO" id="GO:0006412">
    <property type="term" value="P:translation"/>
    <property type="evidence" value="ECO:0007669"/>
    <property type="project" value="UniProtKB-UniRule"/>
</dbReference>
<dbReference type="KEGG" id="hhg:XM38_049270"/>
<sequence>MELTIECSTRDPKAKANVLRRQGLLPAVLYGHNGTESLSLTVPTLDAEALLRRASVNNTLVNVKVSDTAWKGKALIREVQTHPWKEKLVHLSFFAVAGQDEVEVTVPLNYSGEASGVKDEGGILNTELNELTIKCSPESIPEVIDIDVSNLGVGDSLTLGDLVLPKGVEAVGESEVSVVAVLPPKKEAAPEEELAEESDVTIPSEIAEVLGNE</sequence>
<keyword evidence="9" id="KW-1185">Reference proteome</keyword>
<evidence type="ECO:0000256" key="1">
    <source>
        <dbReference type="ARBA" id="ARBA00022730"/>
    </source>
</evidence>
<comment type="function">
    <text evidence="5">This is one of the proteins that binds to the 5S RNA in the ribosome where it forms part of the central protuberance.</text>
</comment>
<dbReference type="NCBIfam" id="NF004612">
    <property type="entry name" value="PRK05943.1"/>
    <property type="match status" value="1"/>
</dbReference>
<dbReference type="CDD" id="cd00495">
    <property type="entry name" value="Ribosomal_L25_TL5_CTC"/>
    <property type="match status" value="1"/>
</dbReference>
<dbReference type="NCBIfam" id="NF004139">
    <property type="entry name" value="PRK05618.4-2"/>
    <property type="match status" value="1"/>
</dbReference>
<dbReference type="InterPro" id="IPR029751">
    <property type="entry name" value="Ribosomal_L25_dom"/>
</dbReference>
<comment type="similarity">
    <text evidence="5">Belongs to the bacterial ribosomal protein bL25 family. CTC subfamily.</text>
</comment>
<dbReference type="InterPro" id="IPR037121">
    <property type="entry name" value="Ribosomal_bL25_C"/>
</dbReference>
<evidence type="ECO:0000313" key="9">
    <source>
        <dbReference type="Proteomes" id="UP000191901"/>
    </source>
</evidence>
<feature type="domain" description="Large ribosomal subunit protein bL25 L25" evidence="6">
    <location>
        <begin position="5"/>
        <end position="93"/>
    </location>
</feature>